<reference evidence="2" key="1">
    <citation type="submission" date="2022-11" db="UniProtKB">
        <authorList>
            <consortium name="WormBaseParasite"/>
        </authorList>
    </citation>
    <scope>IDENTIFICATION</scope>
</reference>
<evidence type="ECO:0000313" key="2">
    <source>
        <dbReference type="WBParaSite" id="nRc.2.0.1.t12876-RA"/>
    </source>
</evidence>
<keyword evidence="1" id="KW-1185">Reference proteome</keyword>
<dbReference type="WBParaSite" id="nRc.2.0.1.t12876-RA">
    <property type="protein sequence ID" value="nRc.2.0.1.t12876-RA"/>
    <property type="gene ID" value="nRc.2.0.1.g12876"/>
</dbReference>
<proteinExistence type="predicted"/>
<evidence type="ECO:0000313" key="1">
    <source>
        <dbReference type="Proteomes" id="UP000887565"/>
    </source>
</evidence>
<accession>A0A915IFA8</accession>
<organism evidence="1 2">
    <name type="scientific">Romanomermis culicivorax</name>
    <name type="common">Nematode worm</name>
    <dbReference type="NCBI Taxonomy" id="13658"/>
    <lineage>
        <taxon>Eukaryota</taxon>
        <taxon>Metazoa</taxon>
        <taxon>Ecdysozoa</taxon>
        <taxon>Nematoda</taxon>
        <taxon>Enoplea</taxon>
        <taxon>Dorylaimia</taxon>
        <taxon>Mermithida</taxon>
        <taxon>Mermithoidea</taxon>
        <taxon>Mermithidae</taxon>
        <taxon>Romanomermis</taxon>
    </lineage>
</organism>
<dbReference type="Proteomes" id="UP000887565">
    <property type="component" value="Unplaced"/>
</dbReference>
<name>A0A915IFA8_ROMCU</name>
<protein>
    <submittedName>
        <fullName evidence="2">Uncharacterized protein</fullName>
    </submittedName>
</protein>
<sequence>MEIGYRPSRADRKVEVTGWSELRDSCHFLDTLFRTPTANRATTGLLISDWKLALASSSDESSMNFIRAFDKLPPGDGVNFGVKEDLAGDLLPAELCIDSPDFLRLFSKSKGNMDGTASDEVFTLSTLLASSTALGAAVDDGDASECLWIEIWIEVPCCDCWCSTAGGTKMLRPTRAADRATGIWNAYYGKSKICAE</sequence>
<dbReference type="AlphaFoldDB" id="A0A915IFA8"/>